<dbReference type="Gene3D" id="2.40.33.20">
    <property type="entry name" value="PK beta-barrel domain-like"/>
    <property type="match status" value="1"/>
</dbReference>
<feature type="domain" description="MOSC" evidence="1">
    <location>
        <begin position="15"/>
        <end position="151"/>
    </location>
</feature>
<comment type="caution">
    <text evidence="2">The sequence shown here is derived from an EMBL/GenBank/DDBJ whole genome shotgun (WGS) entry which is preliminary data.</text>
</comment>
<proteinExistence type="predicted"/>
<evidence type="ECO:0000259" key="1">
    <source>
        <dbReference type="PROSITE" id="PS51340"/>
    </source>
</evidence>
<dbReference type="InterPro" id="IPR011037">
    <property type="entry name" value="Pyrv_Knase-like_insert_dom_sf"/>
</dbReference>
<accession>M0CLI9</accession>
<dbReference type="STRING" id="797114.C475_16646"/>
<name>M0CLI9_9EURY</name>
<dbReference type="Pfam" id="PF03473">
    <property type="entry name" value="MOSC"/>
    <property type="match status" value="1"/>
</dbReference>
<dbReference type="Proteomes" id="UP000011626">
    <property type="component" value="Unassembled WGS sequence"/>
</dbReference>
<dbReference type="GO" id="GO:0030170">
    <property type="term" value="F:pyridoxal phosphate binding"/>
    <property type="evidence" value="ECO:0007669"/>
    <property type="project" value="InterPro"/>
</dbReference>
<keyword evidence="3" id="KW-1185">Reference proteome</keyword>
<dbReference type="PANTHER" id="PTHR36930">
    <property type="entry name" value="METAL-SULFUR CLUSTER BIOSYNTHESIS PROTEINS YUAD-RELATED"/>
    <property type="match status" value="1"/>
</dbReference>
<dbReference type="GO" id="GO:0003824">
    <property type="term" value="F:catalytic activity"/>
    <property type="evidence" value="ECO:0007669"/>
    <property type="project" value="InterPro"/>
</dbReference>
<protein>
    <recommendedName>
        <fullName evidence="1">MOSC domain-containing protein</fullName>
    </recommendedName>
</protein>
<dbReference type="AlphaFoldDB" id="M0CLI9"/>
<organism evidence="2 3">
    <name type="scientific">Halosimplex carlsbadense 2-9-1</name>
    <dbReference type="NCBI Taxonomy" id="797114"/>
    <lineage>
        <taxon>Archaea</taxon>
        <taxon>Methanobacteriati</taxon>
        <taxon>Methanobacteriota</taxon>
        <taxon>Stenosarchaea group</taxon>
        <taxon>Halobacteria</taxon>
        <taxon>Halobacteriales</taxon>
        <taxon>Haloarculaceae</taxon>
        <taxon>Halosimplex</taxon>
    </lineage>
</organism>
<dbReference type="SUPFAM" id="SSF50800">
    <property type="entry name" value="PK beta-barrel domain-like"/>
    <property type="match status" value="1"/>
</dbReference>
<dbReference type="InterPro" id="IPR052716">
    <property type="entry name" value="MOSC_domain"/>
</dbReference>
<reference evidence="2 3" key="1">
    <citation type="journal article" date="2014" name="PLoS Genet.">
        <title>Phylogenetically driven sequencing of extremely halophilic archaea reveals strategies for static and dynamic osmo-response.</title>
        <authorList>
            <person name="Becker E.A."/>
            <person name="Seitzer P.M."/>
            <person name="Tritt A."/>
            <person name="Larsen D."/>
            <person name="Krusor M."/>
            <person name="Yao A.I."/>
            <person name="Wu D."/>
            <person name="Madern D."/>
            <person name="Eisen J.A."/>
            <person name="Darling A.E."/>
            <person name="Facciotti M.T."/>
        </authorList>
    </citation>
    <scope>NUCLEOTIDE SEQUENCE [LARGE SCALE GENOMIC DNA]</scope>
    <source>
        <strain evidence="2 3">2-9-1</strain>
    </source>
</reference>
<sequence length="170" mass="18434">MPSVRQIWTAPEGSAPMEASERVRAVAGGGLAGDRYCHGRGYYSPYDVCQVTLVDSGAVETVRERYGIDLSDGRHRRNLVVDYDVVDLLDTRFSVGEAVFEGTRRRPPCAHVEEVAGEEGLADALSEERGGICADVVEGGEVAVGDELGVVERLDDPDALADAIRERREK</sequence>
<dbReference type="RefSeq" id="WP_006884996.1">
    <property type="nucleotide sequence ID" value="NZ_AOIU01000035.1"/>
</dbReference>
<dbReference type="InterPro" id="IPR005302">
    <property type="entry name" value="MoCF_Sase_C"/>
</dbReference>
<dbReference type="OrthoDB" id="68158at2157"/>
<dbReference type="PANTHER" id="PTHR36930:SF1">
    <property type="entry name" value="MOSC DOMAIN-CONTAINING PROTEIN"/>
    <property type="match status" value="1"/>
</dbReference>
<dbReference type="eggNOG" id="arCOG11383">
    <property type="taxonomic scope" value="Archaea"/>
</dbReference>
<evidence type="ECO:0000313" key="2">
    <source>
        <dbReference type="EMBL" id="ELZ22749.1"/>
    </source>
</evidence>
<dbReference type="EMBL" id="AOIU01000035">
    <property type="protein sequence ID" value="ELZ22749.1"/>
    <property type="molecule type" value="Genomic_DNA"/>
</dbReference>
<evidence type="ECO:0000313" key="3">
    <source>
        <dbReference type="Proteomes" id="UP000011626"/>
    </source>
</evidence>
<dbReference type="PROSITE" id="PS51340">
    <property type="entry name" value="MOSC"/>
    <property type="match status" value="1"/>
</dbReference>
<dbReference type="GO" id="GO:0030151">
    <property type="term" value="F:molybdenum ion binding"/>
    <property type="evidence" value="ECO:0007669"/>
    <property type="project" value="InterPro"/>
</dbReference>
<gene>
    <name evidence="2" type="ORF">C475_16646</name>
</gene>